<keyword evidence="2" id="KW-1185">Reference proteome</keyword>
<dbReference type="InterPro" id="IPR049245">
    <property type="entry name" value="DUF6880"/>
</dbReference>
<protein>
    <submittedName>
        <fullName evidence="1">Uncharacterized protein</fullName>
    </submittedName>
</protein>
<comment type="caution">
    <text evidence="1">The sequence shown here is derived from an EMBL/GenBank/DDBJ whole genome shotgun (WGS) entry which is preliminary data.</text>
</comment>
<gene>
    <name evidence="1" type="ORF">GCM10007874_20650</name>
</gene>
<dbReference type="Pfam" id="PF21810">
    <property type="entry name" value="DUF6880"/>
    <property type="match status" value="1"/>
</dbReference>
<name>A0ABQ6CFJ8_9HYPH</name>
<accession>A0ABQ6CFJ8</accession>
<proteinExistence type="predicted"/>
<organism evidence="1 2">
    <name type="scientific">Labrys miyagiensis</name>
    <dbReference type="NCBI Taxonomy" id="346912"/>
    <lineage>
        <taxon>Bacteria</taxon>
        <taxon>Pseudomonadati</taxon>
        <taxon>Pseudomonadota</taxon>
        <taxon>Alphaproteobacteria</taxon>
        <taxon>Hyphomicrobiales</taxon>
        <taxon>Xanthobacteraceae</taxon>
        <taxon>Labrys</taxon>
    </lineage>
</organism>
<dbReference type="EMBL" id="BSPC01000017">
    <property type="protein sequence ID" value="GLS19048.1"/>
    <property type="molecule type" value="Genomic_DNA"/>
</dbReference>
<reference evidence="2" key="1">
    <citation type="journal article" date="2019" name="Int. J. Syst. Evol. Microbiol.">
        <title>The Global Catalogue of Microorganisms (GCM) 10K type strain sequencing project: providing services to taxonomists for standard genome sequencing and annotation.</title>
        <authorList>
            <consortium name="The Broad Institute Genomics Platform"/>
            <consortium name="The Broad Institute Genome Sequencing Center for Infectious Disease"/>
            <person name="Wu L."/>
            <person name="Ma J."/>
        </authorList>
    </citation>
    <scope>NUCLEOTIDE SEQUENCE [LARGE SCALE GENOMIC DNA]</scope>
    <source>
        <strain evidence="2">NBRC 101365</strain>
    </source>
</reference>
<dbReference type="RefSeq" id="WP_284311926.1">
    <property type="nucleotide sequence ID" value="NZ_BSPC01000017.1"/>
</dbReference>
<sequence length="474" mass="51171">MASKSELSAGKLKELGLDKLAALVIEEAQANAAFRKRVSAALAGMKGPEAVAKLVERRLAALEKARSVIDWHKIKDFEKDISATLATILGEVGAASPSIAMDLLLRFIATQDAVVGRLVSSNRIETLYAEAAAALGPLAGGLAPADIDALPGKLMTATGRNPWTLTLATEGLLPHLSSAALENLDSLLAQKVRDAGHDYRAGGYRKLRQIVADHGGDVDKWIALETEKPEHTRDGLAIAEILLAAGRAKEALAWMERDKPTHVGYAYAIDMADGVIQRDHKFSRRAGLKAAILEALGEKDAAQALRWAVFEQTLNVEVLRVYIGKLDDFEEFEALDKALAHALASKARYRALAFLCEWPHLGHAAQLVLSSNAHWDGQHYEVIAPAADKLREEQPLAASILYRAMVENILAKSRSLAYGHAARYLGILDELAPRLATGAMAGMGRLPPADWRAALYKSHGRKTSFWAGVPKSAS</sequence>
<dbReference type="Proteomes" id="UP001156882">
    <property type="component" value="Unassembled WGS sequence"/>
</dbReference>
<evidence type="ECO:0000313" key="2">
    <source>
        <dbReference type="Proteomes" id="UP001156882"/>
    </source>
</evidence>
<evidence type="ECO:0000313" key="1">
    <source>
        <dbReference type="EMBL" id="GLS19048.1"/>
    </source>
</evidence>